<keyword evidence="3" id="KW-1185">Reference proteome</keyword>
<keyword evidence="1" id="KW-0732">Signal</keyword>
<evidence type="ECO:0000313" key="3">
    <source>
        <dbReference type="Proteomes" id="UP000027341"/>
    </source>
</evidence>
<dbReference type="AlphaFoldDB" id="A0A066ZUH7"/>
<gene>
    <name evidence="2" type="ORF">EI16_06495</name>
</gene>
<name>A0A066ZUH7_HYDMR</name>
<dbReference type="Proteomes" id="UP000027341">
    <property type="component" value="Unassembled WGS sequence"/>
</dbReference>
<dbReference type="EMBL" id="JMIU01000001">
    <property type="protein sequence ID" value="KDN95934.1"/>
    <property type="molecule type" value="Genomic_DNA"/>
</dbReference>
<dbReference type="RefSeq" id="WP_051623051.1">
    <property type="nucleotide sequence ID" value="NZ_AP020335.1"/>
</dbReference>
<reference evidence="2 3" key="1">
    <citation type="submission" date="2014-04" db="EMBL/GenBank/DDBJ databases">
        <title>Draft genome sequence of Hydrogenovibrio marinus MH-110, a model organism for aerobic H2 metabolism.</title>
        <authorList>
            <person name="Cha H.J."/>
            <person name="Jo B.H."/>
            <person name="Hwang B.H."/>
        </authorList>
    </citation>
    <scope>NUCLEOTIDE SEQUENCE [LARGE SCALE GENOMIC DNA]</scope>
    <source>
        <strain evidence="2 3">MH-110</strain>
    </source>
</reference>
<sequence length="111" mass="12208">MKTPAMKFVLSFIVLLMLGSLTACSSTESDPGPLKGKWQVSGIVDTVMVFRKGETETNKIVEKCSYKVEGSKVMVTYQSGMAKGLTQTYLFLDKNTVESPLGKMTRIKDSD</sequence>
<dbReference type="STRING" id="28885.EI16_06495"/>
<dbReference type="PROSITE" id="PS51257">
    <property type="entry name" value="PROKAR_LIPOPROTEIN"/>
    <property type="match status" value="1"/>
</dbReference>
<feature type="signal peptide" evidence="1">
    <location>
        <begin position="1"/>
        <end position="25"/>
    </location>
</feature>
<evidence type="ECO:0000313" key="2">
    <source>
        <dbReference type="EMBL" id="KDN95934.1"/>
    </source>
</evidence>
<organism evidence="2 3">
    <name type="scientific">Hydrogenovibrio marinus</name>
    <dbReference type="NCBI Taxonomy" id="28885"/>
    <lineage>
        <taxon>Bacteria</taxon>
        <taxon>Pseudomonadati</taxon>
        <taxon>Pseudomonadota</taxon>
        <taxon>Gammaproteobacteria</taxon>
        <taxon>Thiotrichales</taxon>
        <taxon>Piscirickettsiaceae</taxon>
        <taxon>Hydrogenovibrio</taxon>
    </lineage>
</organism>
<comment type="caution">
    <text evidence="2">The sequence shown here is derived from an EMBL/GenBank/DDBJ whole genome shotgun (WGS) entry which is preliminary data.</text>
</comment>
<protein>
    <recommendedName>
        <fullName evidence="4">DUF5640 domain-containing protein</fullName>
    </recommendedName>
</protein>
<evidence type="ECO:0000256" key="1">
    <source>
        <dbReference type="SAM" id="SignalP"/>
    </source>
</evidence>
<accession>A0A066ZUH7</accession>
<feature type="chain" id="PRO_5001635961" description="DUF5640 domain-containing protein" evidence="1">
    <location>
        <begin position="26"/>
        <end position="111"/>
    </location>
</feature>
<proteinExistence type="predicted"/>
<evidence type="ECO:0008006" key="4">
    <source>
        <dbReference type="Google" id="ProtNLM"/>
    </source>
</evidence>